<dbReference type="Gene3D" id="2.40.70.10">
    <property type="entry name" value="Acid Proteases"/>
    <property type="match status" value="1"/>
</dbReference>
<dbReference type="SUPFAM" id="SSF56672">
    <property type="entry name" value="DNA/RNA polymerases"/>
    <property type="match status" value="1"/>
</dbReference>
<name>A0ABQ4ZUQ4_9ASTR</name>
<comment type="caution">
    <text evidence="4">The sequence shown here is derived from an EMBL/GenBank/DDBJ whole genome shotgun (WGS) entry which is preliminary data.</text>
</comment>
<keyword evidence="5" id="KW-1185">Reference proteome</keyword>
<dbReference type="Pfam" id="PF00078">
    <property type="entry name" value="RVT_1"/>
    <property type="match status" value="1"/>
</dbReference>
<keyword evidence="1" id="KW-0479">Metal-binding</keyword>
<dbReference type="InterPro" id="IPR001878">
    <property type="entry name" value="Znf_CCHC"/>
</dbReference>
<keyword evidence="1" id="KW-0862">Zinc</keyword>
<protein>
    <submittedName>
        <fullName evidence="4">Transposon ty3-I gag-pol polyprotein</fullName>
    </submittedName>
</protein>
<dbReference type="Pfam" id="PF00098">
    <property type="entry name" value="zf-CCHC"/>
    <property type="match status" value="1"/>
</dbReference>
<dbReference type="InterPro" id="IPR043128">
    <property type="entry name" value="Rev_trsase/Diguanyl_cyclase"/>
</dbReference>
<dbReference type="InterPro" id="IPR000477">
    <property type="entry name" value="RT_dom"/>
</dbReference>
<sequence>MDIAINDLNSKFASMSTVLEEIRSVIIGGGNHPNREGNERGIHRSRTNFEGFYDNHGRNQPPKQVWRHDDMMSSDEDAGEETIDTIEVLGDAIDLGLCYVEEWELGGNVNKITEEHKYHTCVQGKRIVVDYTGEFLRLQACCNLREMDEQSAASLKHGNEGERMASKTRVEFRRSNMESSSNYESRPNPIQSTIPSTTTTTSSSKSSGSGVDKNKESQPVNSNPYDRPTGTKCFRCGEPGHRSNVCPKRSTYYLVESGNDGLISDNAFQEEDELEYAEPLYGEAEQVTYVVHRTLCSPKVSDSSQRNKIFQTKCLVKEKICSIIIDGGSCENLVSKALVKAFKLPTEPYPSPYQIGWIKKGPALKVIKICKVPLAIWKHYNKLVTCDVIDMEACHVLLGRPWQHDMDATHQGKSNMYLFKWGGKTIAMLPLGVVSPKTKLENKTLVNLVASPKEFQAERKEVRVSYALVVKDVEDVMENAITAIIKPLLAEFGKIVMDDTPVALPPLRNIQHQINLISGASLPNLRHYRISPKDSEILREKIEELLKKGHIQESISPCAVPALLTPKKDGSWRMCVDSLAINKIMPGDEWKTAFKTKDGLYEWLVMPFGLSNAPSTFMHLMTQVLRPFMGKFVVVYFDDILIYSQTKEEHLGHLRKVMKALADNDLFVNLKKYTFLTNKLLFLGYIVSSDGIHVDETKVQAVRDWPSPKTLSEVRSFHGLATFYRSFEWHKTVFETVTSMGIRHAKAPNPLRLSKTWQSFKNPKNSLIPSKPDHAHICTISGAIRGTCNN</sequence>
<dbReference type="Gene3D" id="3.30.70.270">
    <property type="match status" value="2"/>
</dbReference>
<gene>
    <name evidence="4" type="ORF">Tco_0800988</name>
</gene>
<feature type="compositionally biased region" description="Low complexity" evidence="2">
    <location>
        <begin position="192"/>
        <end position="209"/>
    </location>
</feature>
<dbReference type="CDD" id="cd00303">
    <property type="entry name" value="retropepsin_like"/>
    <property type="match status" value="1"/>
</dbReference>
<evidence type="ECO:0000313" key="4">
    <source>
        <dbReference type="EMBL" id="GJS94020.1"/>
    </source>
</evidence>
<evidence type="ECO:0000313" key="5">
    <source>
        <dbReference type="Proteomes" id="UP001151760"/>
    </source>
</evidence>
<dbReference type="CDD" id="cd01647">
    <property type="entry name" value="RT_LTR"/>
    <property type="match status" value="1"/>
</dbReference>
<dbReference type="Gene3D" id="3.10.10.10">
    <property type="entry name" value="HIV Type 1 Reverse Transcriptase, subunit A, domain 1"/>
    <property type="match status" value="2"/>
</dbReference>
<reference evidence="4" key="1">
    <citation type="journal article" date="2022" name="Int. J. Mol. Sci.">
        <title>Draft Genome of Tanacetum Coccineum: Genomic Comparison of Closely Related Tanacetum-Family Plants.</title>
        <authorList>
            <person name="Yamashiro T."/>
            <person name="Shiraishi A."/>
            <person name="Nakayama K."/>
            <person name="Satake H."/>
        </authorList>
    </citation>
    <scope>NUCLEOTIDE SEQUENCE</scope>
</reference>
<feature type="compositionally biased region" description="Polar residues" evidence="2">
    <location>
        <begin position="177"/>
        <end position="191"/>
    </location>
</feature>
<keyword evidence="1" id="KW-0863">Zinc-finger</keyword>
<dbReference type="PANTHER" id="PTHR35046:SF18">
    <property type="entry name" value="RNA-DIRECTED DNA POLYMERASE"/>
    <property type="match status" value="1"/>
</dbReference>
<organism evidence="4 5">
    <name type="scientific">Tanacetum coccineum</name>
    <dbReference type="NCBI Taxonomy" id="301880"/>
    <lineage>
        <taxon>Eukaryota</taxon>
        <taxon>Viridiplantae</taxon>
        <taxon>Streptophyta</taxon>
        <taxon>Embryophyta</taxon>
        <taxon>Tracheophyta</taxon>
        <taxon>Spermatophyta</taxon>
        <taxon>Magnoliopsida</taxon>
        <taxon>eudicotyledons</taxon>
        <taxon>Gunneridae</taxon>
        <taxon>Pentapetalae</taxon>
        <taxon>asterids</taxon>
        <taxon>campanulids</taxon>
        <taxon>Asterales</taxon>
        <taxon>Asteraceae</taxon>
        <taxon>Asteroideae</taxon>
        <taxon>Anthemideae</taxon>
        <taxon>Anthemidinae</taxon>
        <taxon>Tanacetum</taxon>
    </lineage>
</organism>
<evidence type="ECO:0000256" key="2">
    <source>
        <dbReference type="SAM" id="MobiDB-lite"/>
    </source>
</evidence>
<dbReference type="InterPro" id="IPR021109">
    <property type="entry name" value="Peptidase_aspartic_dom_sf"/>
</dbReference>
<feature type="region of interest" description="Disordered" evidence="2">
    <location>
        <begin position="153"/>
        <end position="231"/>
    </location>
</feature>
<dbReference type="PROSITE" id="PS50158">
    <property type="entry name" value="ZF_CCHC"/>
    <property type="match status" value="1"/>
</dbReference>
<dbReference type="PANTHER" id="PTHR35046">
    <property type="entry name" value="ZINC KNUCKLE (CCHC-TYPE) FAMILY PROTEIN"/>
    <property type="match status" value="1"/>
</dbReference>
<dbReference type="Gene3D" id="4.10.60.10">
    <property type="entry name" value="Zinc finger, CCHC-type"/>
    <property type="match status" value="1"/>
</dbReference>
<dbReference type="InterPro" id="IPR036875">
    <property type="entry name" value="Znf_CCHC_sf"/>
</dbReference>
<dbReference type="Proteomes" id="UP001151760">
    <property type="component" value="Unassembled WGS sequence"/>
</dbReference>
<dbReference type="SUPFAM" id="SSF57756">
    <property type="entry name" value="Retrovirus zinc finger-like domains"/>
    <property type="match status" value="1"/>
</dbReference>
<evidence type="ECO:0000256" key="1">
    <source>
        <dbReference type="PROSITE-ProRule" id="PRU00047"/>
    </source>
</evidence>
<dbReference type="EMBL" id="BQNB010011700">
    <property type="protein sequence ID" value="GJS94020.1"/>
    <property type="molecule type" value="Genomic_DNA"/>
</dbReference>
<accession>A0ABQ4ZUQ4</accession>
<dbReference type="InterPro" id="IPR043502">
    <property type="entry name" value="DNA/RNA_pol_sf"/>
</dbReference>
<feature type="compositionally biased region" description="Basic and acidic residues" evidence="2">
    <location>
        <begin position="157"/>
        <end position="176"/>
    </location>
</feature>
<reference evidence="4" key="2">
    <citation type="submission" date="2022-01" db="EMBL/GenBank/DDBJ databases">
        <authorList>
            <person name="Yamashiro T."/>
            <person name="Shiraishi A."/>
            <person name="Satake H."/>
            <person name="Nakayama K."/>
        </authorList>
    </citation>
    <scope>NUCLEOTIDE SEQUENCE</scope>
</reference>
<dbReference type="SMART" id="SM00343">
    <property type="entry name" value="ZnF_C2HC"/>
    <property type="match status" value="1"/>
</dbReference>
<evidence type="ECO:0000259" key="3">
    <source>
        <dbReference type="PROSITE" id="PS50158"/>
    </source>
</evidence>
<feature type="domain" description="CCHC-type" evidence="3">
    <location>
        <begin position="232"/>
        <end position="248"/>
    </location>
</feature>
<proteinExistence type="predicted"/>